<gene>
    <name evidence="1" type="ORF">KI387_006231</name>
</gene>
<dbReference type="OMA" id="ERPISEY"/>
<dbReference type="PANTHER" id="PTHR34131">
    <property type="entry name" value="(RAP ANNOTATION RELEASE2) GALACTOSE-BINDING LIKE DOMAIN CONTAINING PROTEIN"/>
    <property type="match status" value="1"/>
</dbReference>
<dbReference type="PANTHER" id="PTHR34131:SF3">
    <property type="entry name" value="(RAP ANNOTATION RELEASE2) GALACTOSE-BINDING LIKE DOMAIN CONTAINING PROTEIN"/>
    <property type="match status" value="1"/>
</dbReference>
<reference evidence="1 2" key="1">
    <citation type="journal article" date="2021" name="Nat. Plants">
        <title>The Taxus genome provides insights into paclitaxel biosynthesis.</title>
        <authorList>
            <person name="Xiong X."/>
            <person name="Gou J."/>
            <person name="Liao Q."/>
            <person name="Li Y."/>
            <person name="Zhou Q."/>
            <person name="Bi G."/>
            <person name="Li C."/>
            <person name="Du R."/>
            <person name="Wang X."/>
            <person name="Sun T."/>
            <person name="Guo L."/>
            <person name="Liang H."/>
            <person name="Lu P."/>
            <person name="Wu Y."/>
            <person name="Zhang Z."/>
            <person name="Ro D.K."/>
            <person name="Shang Y."/>
            <person name="Huang S."/>
            <person name="Yan J."/>
        </authorList>
    </citation>
    <scope>NUCLEOTIDE SEQUENCE [LARGE SCALE GENOMIC DNA]</scope>
    <source>
        <strain evidence="1">Ta-2019</strain>
    </source>
</reference>
<proteinExistence type="predicted"/>
<dbReference type="InterPro" id="IPR018971">
    <property type="entry name" value="DUF1997"/>
</dbReference>
<evidence type="ECO:0000313" key="1">
    <source>
        <dbReference type="EMBL" id="KAH9326053.1"/>
    </source>
</evidence>
<accession>A0AA38GPK4</accession>
<feature type="non-terminal residue" evidence="1">
    <location>
        <position position="286"/>
    </location>
</feature>
<name>A0AA38GPK4_TAXCH</name>
<evidence type="ECO:0000313" key="2">
    <source>
        <dbReference type="Proteomes" id="UP000824469"/>
    </source>
</evidence>
<dbReference type="AlphaFoldDB" id="A0AA38GPK4"/>
<feature type="non-terminal residue" evidence="1">
    <location>
        <position position="1"/>
    </location>
</feature>
<organism evidence="1 2">
    <name type="scientific">Taxus chinensis</name>
    <name type="common">Chinese yew</name>
    <name type="synonym">Taxus wallichiana var. chinensis</name>
    <dbReference type="NCBI Taxonomy" id="29808"/>
    <lineage>
        <taxon>Eukaryota</taxon>
        <taxon>Viridiplantae</taxon>
        <taxon>Streptophyta</taxon>
        <taxon>Embryophyta</taxon>
        <taxon>Tracheophyta</taxon>
        <taxon>Spermatophyta</taxon>
        <taxon>Pinopsida</taxon>
        <taxon>Pinidae</taxon>
        <taxon>Conifers II</taxon>
        <taxon>Cupressales</taxon>
        <taxon>Taxaceae</taxon>
        <taxon>Taxus</taxon>
    </lineage>
</organism>
<protein>
    <submittedName>
        <fullName evidence="1">Uncharacterized protein</fullName>
    </submittedName>
</protein>
<dbReference type="Pfam" id="PF09366">
    <property type="entry name" value="DUF1997"/>
    <property type="match status" value="1"/>
</dbReference>
<dbReference type="Proteomes" id="UP000824469">
    <property type="component" value="Unassembled WGS sequence"/>
</dbReference>
<dbReference type="EMBL" id="JAHRHJ020000002">
    <property type="protein sequence ID" value="KAH9326053.1"/>
    <property type="molecule type" value="Genomic_DNA"/>
</dbReference>
<keyword evidence="2" id="KW-1185">Reference proteome</keyword>
<comment type="caution">
    <text evidence="1">The sequence shown here is derived from an EMBL/GenBank/DDBJ whole genome shotgun (WGS) entry which is preliminary data.</text>
</comment>
<sequence>RGRGIASGTQIAMAVNVLLMPINYDSRSYITHCLSCRHSSSSSSSSPCSTVSWAPVIQCISRKNSLRQTKNGPSSVLPIKEFGKLNRMGDPIQGSHNPLRAFSGSSEEATGIQKYALGKRAHFMAQGRESLVIEELERPLAEYMSLPASQYSVLDAERIERVDENTFRCYVYRIKFFSFEVCPVLLVRVEEKPDGCCIRLLSCKLEGSSIVVAQNEKFSASMENEVSYRCVNESPSARELVSDTTIEVFIDIPFAFQAIPVGLIESTGNQVLGQVLRVMLPRFLSQ</sequence>